<evidence type="ECO:0000313" key="7">
    <source>
        <dbReference type="EMBL" id="PZR07446.1"/>
    </source>
</evidence>
<evidence type="ECO:0000256" key="6">
    <source>
        <dbReference type="HAMAP-Rule" id="MF_01106"/>
    </source>
</evidence>
<comment type="similarity">
    <text evidence="1 6">Belongs to the ArgJ family.</text>
</comment>
<evidence type="ECO:0000256" key="1">
    <source>
        <dbReference type="ARBA" id="ARBA00006774"/>
    </source>
</evidence>
<keyword evidence="6" id="KW-0963">Cytoplasm</keyword>
<dbReference type="PANTHER" id="PTHR23100">
    <property type="entry name" value="ARGININE BIOSYNTHESIS BIFUNCTIONAL PROTEIN ARGJ"/>
    <property type="match status" value="1"/>
</dbReference>
<dbReference type="HAMAP" id="MF_01106">
    <property type="entry name" value="ArgJ"/>
    <property type="match status" value="1"/>
</dbReference>
<comment type="catalytic activity">
    <reaction evidence="6">
        <text>L-glutamate + acetyl-CoA = N-acetyl-L-glutamate + CoA + H(+)</text>
        <dbReference type="Rhea" id="RHEA:24292"/>
        <dbReference type="ChEBI" id="CHEBI:15378"/>
        <dbReference type="ChEBI" id="CHEBI:29985"/>
        <dbReference type="ChEBI" id="CHEBI:44337"/>
        <dbReference type="ChEBI" id="CHEBI:57287"/>
        <dbReference type="ChEBI" id="CHEBI:57288"/>
        <dbReference type="EC" id="2.3.1.1"/>
    </reaction>
</comment>
<dbReference type="Pfam" id="PF01960">
    <property type="entry name" value="ArgJ"/>
    <property type="match status" value="1"/>
</dbReference>
<keyword evidence="5 6" id="KW-0012">Acyltransferase</keyword>
<dbReference type="PANTHER" id="PTHR23100:SF0">
    <property type="entry name" value="ARGININE BIOSYNTHESIS BIFUNCTIONAL PROTEIN ARGJ, MITOCHONDRIAL"/>
    <property type="match status" value="1"/>
</dbReference>
<comment type="caution">
    <text evidence="7">The sequence shown here is derived from an EMBL/GenBank/DDBJ whole genome shotgun (WGS) entry which is preliminary data.</text>
</comment>
<keyword evidence="6" id="KW-0511">Multifunctional enzyme</keyword>
<gene>
    <name evidence="6" type="primary">argJ</name>
    <name evidence="7" type="ORF">DI536_27735</name>
</gene>
<dbReference type="GO" id="GO:0006592">
    <property type="term" value="P:ornithine biosynthetic process"/>
    <property type="evidence" value="ECO:0007669"/>
    <property type="project" value="TreeGrafter"/>
</dbReference>
<dbReference type="InterPro" id="IPR016117">
    <property type="entry name" value="ArgJ-like_dom_sf"/>
</dbReference>
<feature type="chain" id="PRO_5023467905" description="Arginine biosynthesis bifunctional protein ArgJ beta chain" evidence="6">
    <location>
        <begin position="197"/>
        <end position="401"/>
    </location>
</feature>
<comment type="subcellular location">
    <subcellularLocation>
        <location evidence="6">Cytoplasm</location>
    </subcellularLocation>
</comment>
<reference evidence="7 8" key="1">
    <citation type="submission" date="2017-08" db="EMBL/GenBank/DDBJ databases">
        <title>Infants hospitalized years apart are colonized by the same room-sourced microbial strains.</title>
        <authorList>
            <person name="Brooks B."/>
            <person name="Olm M.R."/>
            <person name="Firek B.A."/>
            <person name="Baker R."/>
            <person name="Thomas B.C."/>
            <person name="Morowitz M.J."/>
            <person name="Banfield J.F."/>
        </authorList>
    </citation>
    <scope>NUCLEOTIDE SEQUENCE [LARGE SCALE GENOMIC DNA]</scope>
    <source>
        <strain evidence="7">S2_003_000_R2_14</strain>
    </source>
</reference>
<dbReference type="UniPathway" id="UPA00068">
    <property type="reaction ID" value="UER00106"/>
</dbReference>
<dbReference type="Gene3D" id="3.10.20.340">
    <property type="entry name" value="ArgJ beta chain, C-terminal domain"/>
    <property type="match status" value="1"/>
</dbReference>
<comment type="subunit">
    <text evidence="2 6">Heterotetramer of two alpha and two beta chains.</text>
</comment>
<feature type="binding site" evidence="6">
    <location>
        <position position="164"/>
    </location>
    <ligand>
        <name>substrate</name>
    </ligand>
</feature>
<comment type="function">
    <text evidence="6">Catalyzes two activities which are involved in the cyclic version of arginine biosynthesis: the synthesis of N-acetylglutamate from glutamate and acetyl-CoA as the acetyl donor, and of ornithine by transacetylation between N(2)-acetylornithine and glutamate.</text>
</comment>
<dbReference type="NCBIfam" id="TIGR00120">
    <property type="entry name" value="ArgJ"/>
    <property type="match status" value="1"/>
</dbReference>
<dbReference type="Proteomes" id="UP000249061">
    <property type="component" value="Unassembled WGS sequence"/>
</dbReference>
<protein>
    <recommendedName>
        <fullName evidence="6">Arginine biosynthesis bifunctional protein ArgJ</fullName>
    </recommendedName>
    <domain>
        <recommendedName>
            <fullName evidence="6">Glutamate N-acetyltransferase</fullName>
            <ecNumber evidence="6">2.3.1.35</ecNumber>
        </recommendedName>
        <alternativeName>
            <fullName evidence="6">Ornithine acetyltransferase</fullName>
            <shortName evidence="6">OATase</shortName>
        </alternativeName>
        <alternativeName>
            <fullName evidence="6">Ornithine transacetylase</fullName>
        </alternativeName>
    </domain>
    <domain>
        <recommendedName>
            <fullName evidence="6">Amino-acid acetyltransferase</fullName>
            <ecNumber evidence="6">2.3.1.1</ecNumber>
        </recommendedName>
        <alternativeName>
            <fullName evidence="6">N-acetylglutamate synthase</fullName>
            <shortName evidence="6">AGSase</shortName>
        </alternativeName>
    </domain>
    <component>
        <recommendedName>
            <fullName evidence="6">Arginine biosynthesis bifunctional protein ArgJ alpha chain</fullName>
        </recommendedName>
    </component>
    <component>
        <recommendedName>
            <fullName evidence="6">Arginine biosynthesis bifunctional protein ArgJ beta chain</fullName>
        </recommendedName>
    </component>
</protein>
<feature type="binding site" evidence="6">
    <location>
        <position position="274"/>
    </location>
    <ligand>
        <name>substrate</name>
    </ligand>
</feature>
<comment type="pathway">
    <text evidence="6">Amino-acid biosynthesis; L-arginine biosynthesis; L-ornithine and N-acetyl-L-glutamate from L-glutamate and N(2)-acetyl-L-ornithine (cyclic): step 1/1.</text>
</comment>
<evidence type="ECO:0000256" key="2">
    <source>
        <dbReference type="ARBA" id="ARBA00011475"/>
    </source>
</evidence>
<feature type="binding site" evidence="6">
    <location>
        <position position="396"/>
    </location>
    <ligand>
        <name>substrate</name>
    </ligand>
</feature>
<proteinExistence type="inferred from homology"/>
<keyword evidence="4 6" id="KW-0068">Autocatalytic cleavage</keyword>
<dbReference type="GO" id="GO:0004358">
    <property type="term" value="F:L-glutamate N-acetyltransferase activity, acting on acetyl-L-ornithine as donor"/>
    <property type="evidence" value="ECO:0007669"/>
    <property type="project" value="UniProtKB-UniRule"/>
</dbReference>
<feature type="site" description="Cleavage; by autolysis" evidence="6">
    <location>
        <begin position="196"/>
        <end position="197"/>
    </location>
</feature>
<dbReference type="Gene3D" id="3.60.70.12">
    <property type="entry name" value="L-amino peptidase D-ALA esterase/amidase"/>
    <property type="match status" value="1"/>
</dbReference>
<comment type="catalytic activity">
    <reaction evidence="6">
        <text>N(2)-acetyl-L-ornithine + L-glutamate = N-acetyl-L-glutamate + L-ornithine</text>
        <dbReference type="Rhea" id="RHEA:15349"/>
        <dbReference type="ChEBI" id="CHEBI:29985"/>
        <dbReference type="ChEBI" id="CHEBI:44337"/>
        <dbReference type="ChEBI" id="CHEBI:46911"/>
        <dbReference type="ChEBI" id="CHEBI:57805"/>
        <dbReference type="EC" id="2.3.1.35"/>
    </reaction>
</comment>
<feature type="site" description="Involved in the stabilization of negative charge on the oxyanion by the formation of the oxyanion hole" evidence="6">
    <location>
        <position position="126"/>
    </location>
</feature>
<comment type="pathway">
    <text evidence="6">Amino-acid biosynthesis; L-arginine biosynthesis; N(2)-acetyl-L-ornithine from L-glutamate: step 1/4.</text>
</comment>
<dbReference type="EMBL" id="QFQP01000031">
    <property type="protein sequence ID" value="PZR07446.1"/>
    <property type="molecule type" value="Genomic_DNA"/>
</dbReference>
<feature type="binding site" evidence="6">
    <location>
        <position position="197"/>
    </location>
    <ligand>
        <name>substrate</name>
    </ligand>
</feature>
<feature type="active site" description="Nucleophile" evidence="6">
    <location>
        <position position="197"/>
    </location>
</feature>
<evidence type="ECO:0000313" key="8">
    <source>
        <dbReference type="Proteomes" id="UP000249061"/>
    </source>
</evidence>
<keyword evidence="3 6" id="KW-0808">Transferase</keyword>
<feature type="site" description="Involved in the stabilization of negative charge on the oxyanion by the formation of the oxyanion hole" evidence="6">
    <location>
        <position position="125"/>
    </location>
</feature>
<feature type="chain" id="PRO_5023467906" description="Arginine biosynthesis bifunctional protein ArgJ alpha chain" evidence="6">
    <location>
        <begin position="1"/>
        <end position="196"/>
    </location>
</feature>
<dbReference type="CDD" id="cd02152">
    <property type="entry name" value="OAT"/>
    <property type="match status" value="1"/>
</dbReference>
<feature type="binding site" evidence="6">
    <location>
        <position position="401"/>
    </location>
    <ligand>
        <name>substrate</name>
    </ligand>
</feature>
<keyword evidence="6" id="KW-0028">Amino-acid biosynthesis</keyword>
<dbReference type="NCBIfam" id="NF003802">
    <property type="entry name" value="PRK05388.1"/>
    <property type="match status" value="1"/>
</dbReference>
<dbReference type="SUPFAM" id="SSF56266">
    <property type="entry name" value="DmpA/ArgJ-like"/>
    <property type="match status" value="1"/>
</dbReference>
<dbReference type="EC" id="2.3.1.1" evidence="6"/>
<feature type="binding site" evidence="6">
    <location>
        <position position="186"/>
    </location>
    <ligand>
        <name>substrate</name>
    </ligand>
</feature>
<dbReference type="EC" id="2.3.1.35" evidence="6"/>
<dbReference type="GO" id="GO:0006526">
    <property type="term" value="P:L-arginine biosynthetic process"/>
    <property type="evidence" value="ECO:0007669"/>
    <property type="project" value="UniProtKB-UniRule"/>
</dbReference>
<organism evidence="7 8">
    <name type="scientific">Archangium gephyra</name>
    <dbReference type="NCBI Taxonomy" id="48"/>
    <lineage>
        <taxon>Bacteria</taxon>
        <taxon>Pseudomonadati</taxon>
        <taxon>Myxococcota</taxon>
        <taxon>Myxococcia</taxon>
        <taxon>Myxococcales</taxon>
        <taxon>Cystobacterineae</taxon>
        <taxon>Archangiaceae</taxon>
        <taxon>Archangium</taxon>
    </lineage>
</organism>
<dbReference type="InterPro" id="IPR002813">
    <property type="entry name" value="Arg_biosynth_ArgJ"/>
</dbReference>
<evidence type="ECO:0000256" key="3">
    <source>
        <dbReference type="ARBA" id="ARBA00022679"/>
    </source>
</evidence>
<sequence length="401" mass="42212">MSIPVPPVPSFPPAQFTLTSVPGIKAAGVRAGIKASGNPDVALLVSDTPMSCAGLFTQNHFAAAPVTVSRAHLTRSNGLVRAVIINSGNANACTGTQGDKDALEMCERVAKAINCPVEQVLVCSTGVIGVKLPMDKVRAGIDAALAELSDDVEAGRRFLSAIMTTDAYPKEACAQHGGATIAGICKGAGMIEPNMATMLAFVATDWDLRAEQLKRAIPTIAASSFNAVHVDTHTSTNDTFLLLSTRKVAPPTDWARHVEPVARRLSWLIARDGEGATKVTTIEVTGASTEEAARAIARRVASSALVRTALFGNDPNWGRFTSQVGNAPEVRHAKSLSCVLQGIEVFRAGEPTAFDRAAASTAMKSEDVKLELKLADGPGRAVVMTSDLGYRYVQVNAEYTT</sequence>
<dbReference type="InterPro" id="IPR042195">
    <property type="entry name" value="ArgJ_beta_C"/>
</dbReference>
<dbReference type="GO" id="GO:0005737">
    <property type="term" value="C:cytoplasm"/>
    <property type="evidence" value="ECO:0007669"/>
    <property type="project" value="UniProtKB-SubCell"/>
</dbReference>
<evidence type="ECO:0000256" key="4">
    <source>
        <dbReference type="ARBA" id="ARBA00022813"/>
    </source>
</evidence>
<name>A0A2W5T5D1_9BACT</name>
<keyword evidence="6" id="KW-0055">Arginine biosynthesis</keyword>
<evidence type="ECO:0000256" key="5">
    <source>
        <dbReference type="ARBA" id="ARBA00023315"/>
    </source>
</evidence>
<accession>A0A2W5T5D1</accession>
<dbReference type="AlphaFoldDB" id="A0A2W5T5D1"/>
<dbReference type="GO" id="GO:0004042">
    <property type="term" value="F:L-glutamate N-acetyltransferase activity"/>
    <property type="evidence" value="ECO:0007669"/>
    <property type="project" value="UniProtKB-UniRule"/>
</dbReference>